<protein>
    <submittedName>
        <fullName evidence="3">Carboxylate--amine ligase</fullName>
    </submittedName>
</protein>
<dbReference type="GO" id="GO:0046872">
    <property type="term" value="F:metal ion binding"/>
    <property type="evidence" value="ECO:0007669"/>
    <property type="project" value="InterPro"/>
</dbReference>
<keyword evidence="1" id="KW-0547">Nucleotide-binding</keyword>
<name>A0A2T3XV08_9BURK</name>
<organism evidence="3 4">
    <name type="scientific">Trinickia symbiotica</name>
    <dbReference type="NCBI Taxonomy" id="863227"/>
    <lineage>
        <taxon>Bacteria</taxon>
        <taxon>Pseudomonadati</taxon>
        <taxon>Pseudomonadota</taxon>
        <taxon>Betaproteobacteria</taxon>
        <taxon>Burkholderiales</taxon>
        <taxon>Burkholderiaceae</taxon>
        <taxon>Trinickia</taxon>
    </lineage>
</organism>
<keyword evidence="1" id="KW-0067">ATP-binding</keyword>
<evidence type="ECO:0000259" key="2">
    <source>
        <dbReference type="PROSITE" id="PS50975"/>
    </source>
</evidence>
<dbReference type="GO" id="GO:0016874">
    <property type="term" value="F:ligase activity"/>
    <property type="evidence" value="ECO:0007669"/>
    <property type="project" value="UniProtKB-KW"/>
</dbReference>
<dbReference type="Proteomes" id="UP000240638">
    <property type="component" value="Unassembled WGS sequence"/>
</dbReference>
<reference evidence="3 4" key="1">
    <citation type="submission" date="2018-03" db="EMBL/GenBank/DDBJ databases">
        <title>Whole genome analyses suggest that Burkholderia sensu lato contains two further novel genera in the rhizoxinica-symbiotica group Mycetohabitans gen. nov., and Trinickia gen. nov.: implications for the evolution of diazotrophy and nodulation in the Burkholderiaceae.</title>
        <authorList>
            <person name="Estrada De Los Santos P."/>
            <person name="Palmer M."/>
            <person name="Chavez-Ramirez B."/>
            <person name="Steenkamp E.T."/>
            <person name="Hirsch A.M."/>
            <person name="Manyaka P."/>
            <person name="Maluk M."/>
            <person name="Lafos M."/>
            <person name="Crook M."/>
            <person name="Gross E."/>
            <person name="Simon M.F."/>
            <person name="Bueno Dos Reis Junior F."/>
            <person name="Poole P.S."/>
            <person name="Venter S.N."/>
            <person name="James E.K."/>
        </authorList>
    </citation>
    <scope>NUCLEOTIDE SEQUENCE [LARGE SCALE GENOMIC DNA]</scope>
    <source>
        <strain evidence="3 4">JPY-366</strain>
    </source>
</reference>
<keyword evidence="3" id="KW-0436">Ligase</keyword>
<dbReference type="AlphaFoldDB" id="A0A2T3XV08"/>
<proteinExistence type="predicted"/>
<gene>
    <name evidence="3" type="ORF">C9I57_14130</name>
</gene>
<accession>A0A2T3XV08</accession>
<evidence type="ECO:0000313" key="3">
    <source>
        <dbReference type="EMBL" id="PTB20344.1"/>
    </source>
</evidence>
<dbReference type="PROSITE" id="PS50975">
    <property type="entry name" value="ATP_GRASP"/>
    <property type="match status" value="1"/>
</dbReference>
<sequence length="319" mass="36234">MVRLGQEFSTPPVLLLTAEEAVHSVSENRDVLSKWFRFRLPEDESVKLLSSKAKFHEFALQHRFPVPRTATLESESDIELLEQLTFPCVLKPDDKRSVLNGDKDRAVRVNSLADARQRARQMLRTPGGIIAQEWVEGPDSNIYFTLFYRGLGGYVAGIFTGQKIACYPRDVGSTAVCIAAPHLRDTLEPLTLAFAERAGFDGMGSMEFKWDDNRKAFFMIEPTVGRTDWQEEIATLCGVNLPAAAYLHELGLPVRHEQRPTAAAWRATFVDRPPPGFLKAGTKLVDGYFRWDDPLPALKFYCLDHPLRRILRRWNRSRS</sequence>
<dbReference type="SUPFAM" id="SSF56059">
    <property type="entry name" value="Glutathione synthetase ATP-binding domain-like"/>
    <property type="match status" value="1"/>
</dbReference>
<dbReference type="GO" id="GO:0005524">
    <property type="term" value="F:ATP binding"/>
    <property type="evidence" value="ECO:0007669"/>
    <property type="project" value="UniProtKB-UniRule"/>
</dbReference>
<dbReference type="InterPro" id="IPR011761">
    <property type="entry name" value="ATP-grasp"/>
</dbReference>
<dbReference type="Gene3D" id="3.30.470.20">
    <property type="entry name" value="ATP-grasp fold, B domain"/>
    <property type="match status" value="1"/>
</dbReference>
<dbReference type="EMBL" id="PYUC01000006">
    <property type="protein sequence ID" value="PTB20344.1"/>
    <property type="molecule type" value="Genomic_DNA"/>
</dbReference>
<evidence type="ECO:0000256" key="1">
    <source>
        <dbReference type="PROSITE-ProRule" id="PRU00409"/>
    </source>
</evidence>
<evidence type="ECO:0000313" key="4">
    <source>
        <dbReference type="Proteomes" id="UP000240638"/>
    </source>
</evidence>
<comment type="caution">
    <text evidence="3">The sequence shown here is derived from an EMBL/GenBank/DDBJ whole genome shotgun (WGS) entry which is preliminary data.</text>
</comment>
<feature type="domain" description="ATP-grasp" evidence="2">
    <location>
        <begin position="56"/>
        <end position="250"/>
    </location>
</feature>